<comment type="similarity">
    <text evidence="2 6">Belongs to the UPF0677 family.</text>
</comment>
<dbReference type="EMBL" id="BOOP01000034">
    <property type="protein sequence ID" value="GII41566.1"/>
    <property type="molecule type" value="Genomic_DNA"/>
</dbReference>
<proteinExistence type="inferred from homology"/>
<evidence type="ECO:0000256" key="2">
    <source>
        <dbReference type="ARBA" id="ARBA00008138"/>
    </source>
</evidence>
<dbReference type="InterPro" id="IPR007213">
    <property type="entry name" value="Ppm1/Ppm2/Tcmp"/>
</dbReference>
<comment type="function">
    <text evidence="1 6">Exhibits S-adenosyl-L-methionine-dependent methyltransferase activity.</text>
</comment>
<evidence type="ECO:0000256" key="6">
    <source>
        <dbReference type="RuleBase" id="RU362030"/>
    </source>
</evidence>
<sequence>MNDLTAAASPAGSRQAREGVRATALPTGVGITALITAYARAQESRRRDALFVDPLAESFVVSAVGTAAGTGNALPRLGPARDDGSSALWTSLCAYLAGRTPFYDRYLERALGNGRRQVVMLGAGLDTRAFRLPLATGTTVYEVDTPAVLDFKAGVLAGHEPASAAERVLVAIDLREDWVGALRQAGFDSGRPTVWLVEGLLMYLTAPQADALMAAITSISAPGSVFAAEYLNRRSRMDDVPISDSGDRAVAELLTSSDRGGPGVEPEAWLSRHGWVARRSDLVEELAALGRPVPALFDPERSDPLRSWLITAALPVPVRDVDEDAPMQTRRPVDSEVDSSATPE</sequence>
<dbReference type="Gene3D" id="3.40.50.150">
    <property type="entry name" value="Vaccinia Virus protein VP39"/>
    <property type="match status" value="1"/>
</dbReference>
<dbReference type="Proteomes" id="UP000622547">
    <property type="component" value="Unassembled WGS sequence"/>
</dbReference>
<keyword evidence="4" id="KW-0808">Transferase</keyword>
<accession>A0A8J3UDZ2</accession>
<evidence type="ECO:0000313" key="8">
    <source>
        <dbReference type="EMBL" id="GII41566.1"/>
    </source>
</evidence>
<dbReference type="SUPFAM" id="SSF53335">
    <property type="entry name" value="S-adenosyl-L-methionine-dependent methyltransferases"/>
    <property type="match status" value="1"/>
</dbReference>
<keyword evidence="5 6" id="KW-0949">S-adenosyl-L-methionine</keyword>
<name>A0A8J3UDZ2_9ACTN</name>
<reference evidence="8 9" key="1">
    <citation type="submission" date="2021-01" db="EMBL/GenBank/DDBJ databases">
        <title>Whole genome shotgun sequence of Planotetraspora phitsanulokensis NBRC 104273.</title>
        <authorList>
            <person name="Komaki H."/>
            <person name="Tamura T."/>
        </authorList>
    </citation>
    <scope>NUCLEOTIDE SEQUENCE [LARGE SCALE GENOMIC DNA]</scope>
    <source>
        <strain evidence="8 9">NBRC 104273</strain>
    </source>
</reference>
<dbReference type="InterPro" id="IPR029063">
    <property type="entry name" value="SAM-dependent_MTases_sf"/>
</dbReference>
<dbReference type="AlphaFoldDB" id="A0A8J3UDZ2"/>
<keyword evidence="9" id="KW-1185">Reference proteome</keyword>
<dbReference type="InterPro" id="IPR011610">
    <property type="entry name" value="SAM_mthyl_Trfase_ML2640-like"/>
</dbReference>
<dbReference type="EC" id="2.1.1.-" evidence="6"/>
<feature type="region of interest" description="Disordered" evidence="7">
    <location>
        <begin position="319"/>
        <end position="344"/>
    </location>
</feature>
<dbReference type="Pfam" id="PF04072">
    <property type="entry name" value="LCM"/>
    <property type="match status" value="1"/>
</dbReference>
<dbReference type="PANTHER" id="PTHR43619:SF2">
    <property type="entry name" value="S-ADENOSYL-L-METHIONINE-DEPENDENT METHYLTRANSFERASES SUPERFAMILY PROTEIN"/>
    <property type="match status" value="1"/>
</dbReference>
<keyword evidence="3 6" id="KW-0489">Methyltransferase</keyword>
<comment type="caution">
    <text evidence="8">The sequence shown here is derived from an EMBL/GenBank/DDBJ whole genome shotgun (WGS) entry which is preliminary data.</text>
</comment>
<evidence type="ECO:0000256" key="5">
    <source>
        <dbReference type="ARBA" id="ARBA00022691"/>
    </source>
</evidence>
<gene>
    <name evidence="8" type="ORF">Pph01_65690</name>
</gene>
<dbReference type="GO" id="GO:0008168">
    <property type="term" value="F:methyltransferase activity"/>
    <property type="evidence" value="ECO:0007669"/>
    <property type="project" value="UniProtKB-UniRule"/>
</dbReference>
<dbReference type="GO" id="GO:0032259">
    <property type="term" value="P:methylation"/>
    <property type="evidence" value="ECO:0007669"/>
    <property type="project" value="UniProtKB-KW"/>
</dbReference>
<dbReference type="RefSeq" id="WP_204077021.1">
    <property type="nucleotide sequence ID" value="NZ_BAABHI010000012.1"/>
</dbReference>
<protein>
    <recommendedName>
        <fullName evidence="6">S-adenosyl-L-methionine-dependent methyltransferase</fullName>
        <ecNumber evidence="6">2.1.1.-</ecNumber>
    </recommendedName>
</protein>
<dbReference type="NCBIfam" id="TIGR00027">
    <property type="entry name" value="mthyl_TIGR00027"/>
    <property type="match status" value="1"/>
</dbReference>
<evidence type="ECO:0000256" key="7">
    <source>
        <dbReference type="SAM" id="MobiDB-lite"/>
    </source>
</evidence>
<evidence type="ECO:0000313" key="9">
    <source>
        <dbReference type="Proteomes" id="UP000622547"/>
    </source>
</evidence>
<evidence type="ECO:0000256" key="4">
    <source>
        <dbReference type="ARBA" id="ARBA00022679"/>
    </source>
</evidence>
<evidence type="ECO:0000256" key="1">
    <source>
        <dbReference type="ARBA" id="ARBA00003907"/>
    </source>
</evidence>
<evidence type="ECO:0000256" key="3">
    <source>
        <dbReference type="ARBA" id="ARBA00022603"/>
    </source>
</evidence>
<organism evidence="8 9">
    <name type="scientific">Planotetraspora phitsanulokensis</name>
    <dbReference type="NCBI Taxonomy" id="575192"/>
    <lineage>
        <taxon>Bacteria</taxon>
        <taxon>Bacillati</taxon>
        <taxon>Actinomycetota</taxon>
        <taxon>Actinomycetes</taxon>
        <taxon>Streptosporangiales</taxon>
        <taxon>Streptosporangiaceae</taxon>
        <taxon>Planotetraspora</taxon>
    </lineage>
</organism>
<dbReference type="PANTHER" id="PTHR43619">
    <property type="entry name" value="S-ADENOSYL-L-METHIONINE-DEPENDENT METHYLTRANSFERASE YKTD-RELATED"/>
    <property type="match status" value="1"/>
</dbReference>